<name>A0AC34Q2V5_9BILA</name>
<dbReference type="WBParaSite" id="JU765_v2.g12426.t1">
    <property type="protein sequence ID" value="JU765_v2.g12426.t1"/>
    <property type="gene ID" value="JU765_v2.g12426"/>
</dbReference>
<evidence type="ECO:0000313" key="1">
    <source>
        <dbReference type="Proteomes" id="UP000887576"/>
    </source>
</evidence>
<proteinExistence type="predicted"/>
<protein>
    <submittedName>
        <fullName evidence="2">HAT C-terminal dimerisation domain-containing protein</fullName>
    </submittedName>
</protein>
<sequence length="507" mass="59905">MTMKMDKIIVKYLTDCCLPPTHLHDHGFVHFLKELVPHYELKSKEYFCVDAVDELYNICKYKIKNELQNVEWFTLVINFTDSGHQNHAVYFRDRNFNLKHFVISSIIPTFPGLYGLKSEILFDHDIPLEKLVAVIHNEIRGHDIFDMKPYSFFCEDIVKILTDSLENKWSFVVSDLVINNRFIQRNDKFKTLVLNNPELEILSQKISTDSFADWNDKTTLKWDEIHASLKFYFYFKRIIENDLDNHWAGYELDEGLSDIGEEILEILEIFSQATKLLWNENNHLSVAIPVYRVLDMSLTPKREEFGCVNDFLTKMHSKFGDKLLDSKPYVLSTCLDPRFKMKYLKPEKKDEYFLWMTQELLPKNDETENLQKPNLNLIQPKLENPSEIEDLFAAFEQLQESTPKIPTSTDLKSTIIQEYNRFERETNLPKDKDPVTYWQISSHRYPTLFKIFKKLATIPGKNEDIEKISKFTPEKVKELHGSMTPEAMEKWLYLFSNSNLVNFKCDF</sequence>
<reference evidence="2" key="1">
    <citation type="submission" date="2022-11" db="UniProtKB">
        <authorList>
            <consortium name="WormBaseParasite"/>
        </authorList>
    </citation>
    <scope>IDENTIFICATION</scope>
</reference>
<organism evidence="1 2">
    <name type="scientific">Panagrolaimus sp. JU765</name>
    <dbReference type="NCBI Taxonomy" id="591449"/>
    <lineage>
        <taxon>Eukaryota</taxon>
        <taxon>Metazoa</taxon>
        <taxon>Ecdysozoa</taxon>
        <taxon>Nematoda</taxon>
        <taxon>Chromadorea</taxon>
        <taxon>Rhabditida</taxon>
        <taxon>Tylenchina</taxon>
        <taxon>Panagrolaimomorpha</taxon>
        <taxon>Panagrolaimoidea</taxon>
        <taxon>Panagrolaimidae</taxon>
        <taxon>Panagrolaimus</taxon>
    </lineage>
</organism>
<evidence type="ECO:0000313" key="2">
    <source>
        <dbReference type="WBParaSite" id="JU765_v2.g12426.t1"/>
    </source>
</evidence>
<accession>A0AC34Q2V5</accession>
<dbReference type="Proteomes" id="UP000887576">
    <property type="component" value="Unplaced"/>
</dbReference>